<organism evidence="1 2">
    <name type="scientific">Aphanomyces astaci</name>
    <name type="common">Crayfish plague agent</name>
    <dbReference type="NCBI Taxonomy" id="112090"/>
    <lineage>
        <taxon>Eukaryota</taxon>
        <taxon>Sar</taxon>
        <taxon>Stramenopiles</taxon>
        <taxon>Oomycota</taxon>
        <taxon>Saprolegniomycetes</taxon>
        <taxon>Saprolegniales</taxon>
        <taxon>Verrucalvaceae</taxon>
        <taxon>Aphanomyces</taxon>
    </lineage>
</organism>
<dbReference type="AlphaFoldDB" id="A0A397CYW1"/>
<evidence type="ECO:0000313" key="2">
    <source>
        <dbReference type="Proteomes" id="UP000265716"/>
    </source>
</evidence>
<sequence>MGPEPMKLLRGQDAAPLGNVLAAPAVTKVPAPVLEEDVADMFRAHILPFFRFVFGVPIYDRDWVDLADVPSPDIHRHQVLFIGGDVALPPSMSAGMDRIVPHLTRHLVKEASHWVTVEAHDEVNQLILAWLANVVLPRSSAQL</sequence>
<gene>
    <name evidence="1" type="ORF">DYB38_010775</name>
</gene>
<reference evidence="1 2" key="1">
    <citation type="submission" date="2018-08" db="EMBL/GenBank/DDBJ databases">
        <title>Aphanomyces genome sequencing and annotation.</title>
        <authorList>
            <person name="Minardi D."/>
            <person name="Oidtmann B."/>
            <person name="Van Der Giezen M."/>
            <person name="Studholme D.J."/>
        </authorList>
    </citation>
    <scope>NUCLEOTIDE SEQUENCE [LARGE SCALE GENOMIC DNA]</scope>
    <source>
        <strain evidence="1 2">SA</strain>
    </source>
</reference>
<evidence type="ECO:0000313" key="1">
    <source>
        <dbReference type="EMBL" id="RHY55830.1"/>
    </source>
</evidence>
<comment type="caution">
    <text evidence="1">The sequence shown here is derived from an EMBL/GenBank/DDBJ whole genome shotgun (WGS) entry which is preliminary data.</text>
</comment>
<protein>
    <recommendedName>
        <fullName evidence="3">AB hydrolase-1 domain-containing protein</fullName>
    </recommendedName>
</protein>
<dbReference type="InterPro" id="IPR029058">
    <property type="entry name" value="AB_hydrolase_fold"/>
</dbReference>
<dbReference type="Proteomes" id="UP000265716">
    <property type="component" value="Unassembled WGS sequence"/>
</dbReference>
<proteinExistence type="predicted"/>
<evidence type="ECO:0008006" key="3">
    <source>
        <dbReference type="Google" id="ProtNLM"/>
    </source>
</evidence>
<dbReference type="Gene3D" id="3.40.50.1820">
    <property type="entry name" value="alpha/beta hydrolase"/>
    <property type="match status" value="1"/>
</dbReference>
<dbReference type="SUPFAM" id="SSF53474">
    <property type="entry name" value="alpha/beta-Hydrolases"/>
    <property type="match status" value="1"/>
</dbReference>
<accession>A0A397CYW1</accession>
<name>A0A397CYW1_APHAT</name>
<dbReference type="EMBL" id="QUTC01005782">
    <property type="protein sequence ID" value="RHY55830.1"/>
    <property type="molecule type" value="Genomic_DNA"/>
</dbReference>